<dbReference type="RefSeq" id="WP_081518705.1">
    <property type="nucleotide sequence ID" value="NZ_SWDV01000063.1"/>
</dbReference>
<comment type="caution">
    <text evidence="2">The sequence shown here is derived from an EMBL/GenBank/DDBJ whole genome shotgun (WGS) entry which is preliminary data.</text>
</comment>
<evidence type="ECO:0000313" key="3">
    <source>
        <dbReference type="Proteomes" id="UP000306635"/>
    </source>
</evidence>
<dbReference type="Proteomes" id="UP000306635">
    <property type="component" value="Unassembled WGS sequence"/>
</dbReference>
<dbReference type="OrthoDB" id="2628285at2"/>
<sequence length="80" mass="8832">MELHEHLDEVKDSATFLSFARALAAAGTNDDGWENTTIEAFLDGAISWAEDSDFGLSQGIAPSNPWRQFAAFLYCGKIYE</sequence>
<organism evidence="2 3">
    <name type="scientific">Pseudomonas nicosulfuronedens</name>
    <dbReference type="NCBI Taxonomy" id="2571105"/>
    <lineage>
        <taxon>Bacteria</taxon>
        <taxon>Pseudomonadati</taxon>
        <taxon>Pseudomonadota</taxon>
        <taxon>Gammaproteobacteria</taxon>
        <taxon>Pseudomonadales</taxon>
        <taxon>Pseudomonadaceae</taxon>
        <taxon>Pseudomonas</taxon>
    </lineage>
</organism>
<dbReference type="Pfam" id="PF24693">
    <property type="entry name" value="DUF7660"/>
    <property type="match status" value="1"/>
</dbReference>
<evidence type="ECO:0000313" key="2">
    <source>
        <dbReference type="EMBL" id="TLX70039.1"/>
    </source>
</evidence>
<protein>
    <recommendedName>
        <fullName evidence="1">DUF7660 domain-containing protein</fullName>
    </recommendedName>
</protein>
<gene>
    <name evidence="2" type="ORF">FAS41_29270</name>
</gene>
<dbReference type="InterPro" id="IPR056077">
    <property type="entry name" value="DUF7660"/>
</dbReference>
<keyword evidence="3" id="KW-1185">Reference proteome</keyword>
<dbReference type="EMBL" id="SWDV01000063">
    <property type="protein sequence ID" value="TLX70039.1"/>
    <property type="molecule type" value="Genomic_DNA"/>
</dbReference>
<name>A0A5R9QKV2_9PSED</name>
<proteinExistence type="predicted"/>
<accession>A0A5R9QKV2</accession>
<feature type="domain" description="DUF7660" evidence="1">
    <location>
        <begin position="15"/>
        <end position="80"/>
    </location>
</feature>
<dbReference type="AlphaFoldDB" id="A0A5R9QKV2"/>
<evidence type="ECO:0000259" key="1">
    <source>
        <dbReference type="Pfam" id="PF24693"/>
    </source>
</evidence>
<reference evidence="2 3" key="1">
    <citation type="submission" date="2019-04" db="EMBL/GenBank/DDBJ databases">
        <authorList>
            <person name="Li M."/>
        </authorList>
    </citation>
    <scope>NUCLEOTIDE SEQUENCE [LARGE SCALE GENOMIC DNA]</scope>
    <source>
        <strain evidence="2 3">LAM1902</strain>
    </source>
</reference>